<proteinExistence type="predicted"/>
<sequence length="24" mass="2591">MWLGTDVGHKAWLAFGTPIHPKGA</sequence>
<dbReference type="EMBL" id="GBXM01024780">
    <property type="protein sequence ID" value="JAH83797.1"/>
    <property type="molecule type" value="Transcribed_RNA"/>
</dbReference>
<protein>
    <submittedName>
        <fullName evidence="1">Uncharacterized protein</fullName>
    </submittedName>
</protein>
<accession>A0A0E9W0B4</accession>
<dbReference type="AlphaFoldDB" id="A0A0E9W0B4"/>
<reference evidence="1" key="1">
    <citation type="submission" date="2014-11" db="EMBL/GenBank/DDBJ databases">
        <authorList>
            <person name="Amaro Gonzalez C."/>
        </authorList>
    </citation>
    <scope>NUCLEOTIDE SEQUENCE</scope>
</reference>
<evidence type="ECO:0000313" key="1">
    <source>
        <dbReference type="EMBL" id="JAH83797.1"/>
    </source>
</evidence>
<organism evidence="1">
    <name type="scientific">Anguilla anguilla</name>
    <name type="common">European freshwater eel</name>
    <name type="synonym">Muraena anguilla</name>
    <dbReference type="NCBI Taxonomy" id="7936"/>
    <lineage>
        <taxon>Eukaryota</taxon>
        <taxon>Metazoa</taxon>
        <taxon>Chordata</taxon>
        <taxon>Craniata</taxon>
        <taxon>Vertebrata</taxon>
        <taxon>Euteleostomi</taxon>
        <taxon>Actinopterygii</taxon>
        <taxon>Neopterygii</taxon>
        <taxon>Teleostei</taxon>
        <taxon>Anguilliformes</taxon>
        <taxon>Anguillidae</taxon>
        <taxon>Anguilla</taxon>
    </lineage>
</organism>
<reference evidence="1" key="2">
    <citation type="journal article" date="2015" name="Fish Shellfish Immunol.">
        <title>Early steps in the European eel (Anguilla anguilla)-Vibrio vulnificus interaction in the gills: Role of the RtxA13 toxin.</title>
        <authorList>
            <person name="Callol A."/>
            <person name="Pajuelo D."/>
            <person name="Ebbesson L."/>
            <person name="Teles M."/>
            <person name="MacKenzie S."/>
            <person name="Amaro C."/>
        </authorList>
    </citation>
    <scope>NUCLEOTIDE SEQUENCE</scope>
</reference>
<name>A0A0E9W0B4_ANGAN</name>